<accession>A0A7G2EBT6</accession>
<reference evidence="2 3" key="1">
    <citation type="submission" date="2020-09" db="EMBL/GenBank/DDBJ databases">
        <authorList>
            <person name="Ashkenazy H."/>
        </authorList>
    </citation>
    <scope>NUCLEOTIDE SEQUENCE [LARGE SCALE GENOMIC DNA]</scope>
    <source>
        <strain evidence="3">cv. Cdm-0</strain>
    </source>
</reference>
<keyword evidence="1" id="KW-0472">Membrane</keyword>
<evidence type="ECO:0000313" key="3">
    <source>
        <dbReference type="Proteomes" id="UP000516314"/>
    </source>
</evidence>
<proteinExistence type="predicted"/>
<evidence type="ECO:0000256" key="1">
    <source>
        <dbReference type="SAM" id="Phobius"/>
    </source>
</evidence>
<evidence type="ECO:0000313" key="2">
    <source>
        <dbReference type="EMBL" id="CAD5318307.1"/>
    </source>
</evidence>
<dbReference type="EMBL" id="LR881467">
    <property type="protein sequence ID" value="CAD5318307.1"/>
    <property type="molecule type" value="Genomic_DNA"/>
</dbReference>
<dbReference type="AlphaFoldDB" id="A0A7G2EBT6"/>
<keyword evidence="1" id="KW-0812">Transmembrane</keyword>
<protein>
    <submittedName>
        <fullName evidence="2">(thale cress) hypothetical protein</fullName>
    </submittedName>
</protein>
<name>A0A7G2EBT6_ARATH</name>
<sequence length="192" mass="21519">MVCVADRSFVVSDSPDNVSSPYYLRLPRPSLDDLIISYKIWSNLCPRSTAYVQIPKLAEFYPENCFTRNVCCSNAFSRTSQSPFHTLVGDLQQHQTQGIGKAQMNCSMVSLSSVKPAAYQYEISLHLSTFCRISQASLDDSPLNVSLAIADSALLLYFRLLLLSVCPFITILFLPCRFYSFHPFSTAYHASS</sequence>
<gene>
    <name evidence="2" type="ORF">AT9943_LOCUS6542</name>
</gene>
<dbReference type="Proteomes" id="UP000516314">
    <property type="component" value="Chromosome 2"/>
</dbReference>
<feature type="transmembrane region" description="Helical" evidence="1">
    <location>
        <begin position="154"/>
        <end position="174"/>
    </location>
</feature>
<organism evidence="2 3">
    <name type="scientific">Arabidopsis thaliana</name>
    <name type="common">Mouse-ear cress</name>
    <dbReference type="NCBI Taxonomy" id="3702"/>
    <lineage>
        <taxon>Eukaryota</taxon>
        <taxon>Viridiplantae</taxon>
        <taxon>Streptophyta</taxon>
        <taxon>Embryophyta</taxon>
        <taxon>Tracheophyta</taxon>
        <taxon>Spermatophyta</taxon>
        <taxon>Magnoliopsida</taxon>
        <taxon>eudicotyledons</taxon>
        <taxon>Gunneridae</taxon>
        <taxon>Pentapetalae</taxon>
        <taxon>rosids</taxon>
        <taxon>malvids</taxon>
        <taxon>Brassicales</taxon>
        <taxon>Brassicaceae</taxon>
        <taxon>Camelineae</taxon>
        <taxon>Arabidopsis</taxon>
    </lineage>
</organism>
<keyword evidence="1" id="KW-1133">Transmembrane helix</keyword>